<keyword evidence="7" id="KW-1185">Reference proteome</keyword>
<feature type="signal peptide" evidence="3">
    <location>
        <begin position="1"/>
        <end position="29"/>
    </location>
</feature>
<keyword evidence="2" id="KW-0378">Hydrolase</keyword>
<organism evidence="4 6">
    <name type="scientific">Methylobacterium oxalidis</name>
    <dbReference type="NCBI Taxonomy" id="944322"/>
    <lineage>
        <taxon>Bacteria</taxon>
        <taxon>Pseudomonadati</taxon>
        <taxon>Pseudomonadota</taxon>
        <taxon>Alphaproteobacteria</taxon>
        <taxon>Hyphomicrobiales</taxon>
        <taxon>Methylobacteriaceae</taxon>
        <taxon>Methylobacterium</taxon>
    </lineage>
</organism>
<name>A0A512JBD1_9HYPH</name>
<evidence type="ECO:0000256" key="3">
    <source>
        <dbReference type="SAM" id="SignalP"/>
    </source>
</evidence>
<evidence type="ECO:0000256" key="2">
    <source>
        <dbReference type="ARBA" id="ARBA00022801"/>
    </source>
</evidence>
<dbReference type="PANTHER" id="PTHR40841:SF2">
    <property type="entry name" value="SIDEROPHORE-DEGRADING ESTERASE (EUROFUNG)"/>
    <property type="match status" value="1"/>
</dbReference>
<reference evidence="7" key="2">
    <citation type="journal article" date="2019" name="Int. J. Syst. Evol. Microbiol.">
        <title>The Global Catalogue of Microorganisms (GCM) 10K type strain sequencing project: providing services to taxonomists for standard genome sequencing and annotation.</title>
        <authorList>
            <consortium name="The Broad Institute Genomics Platform"/>
            <consortium name="The Broad Institute Genome Sequencing Center for Infectious Disease"/>
            <person name="Wu L."/>
            <person name="Ma J."/>
        </authorList>
    </citation>
    <scope>NUCLEOTIDE SEQUENCE [LARGE SCALE GENOMIC DNA]</scope>
    <source>
        <strain evidence="7">NBRC 107715</strain>
    </source>
</reference>
<dbReference type="InterPro" id="IPR052558">
    <property type="entry name" value="Siderophore_Hydrolase_D"/>
</dbReference>
<evidence type="ECO:0000313" key="4">
    <source>
        <dbReference type="EMBL" id="GEP07256.1"/>
    </source>
</evidence>
<dbReference type="Pfam" id="PF00756">
    <property type="entry name" value="Esterase"/>
    <property type="match status" value="1"/>
</dbReference>
<sequence length="315" mass="34208">MKAILSRRTFAFLSAVGAMLGTRSVAAVADPDEPARLPGAINFDLGGEGAKAPWRVTLYVPPGEAPPAGWPVLYLLDGNAVTATAIDIERVQAPYPDATGIGSRFAIVGVGYPTDGAYDSVRRSWDYTPPPGRSYPPHKPGTPELRTGGADTFLRFVADELKPAVERRCRIDPSRQALFGHSFGGLFVLYALANLPTAFSHWIAASPSIYWEDLALLKSIERLETGPPVRTRVLLLAGAYEAELAPFQRDASDREARLSRLRSARTVELARAMADRLDRIPGLQSQFRLIPGRAHLTVLPEAVNDAVAFFMDRSG</sequence>
<gene>
    <name evidence="5" type="ORF">GCM10007888_21850</name>
    <name evidence="4" type="ORF">MOX02_52940</name>
</gene>
<dbReference type="AlphaFoldDB" id="A0A512JBD1"/>
<dbReference type="PANTHER" id="PTHR40841">
    <property type="entry name" value="SIDEROPHORE TRIACETYLFUSARININE C ESTERASE"/>
    <property type="match status" value="1"/>
</dbReference>
<evidence type="ECO:0000313" key="5">
    <source>
        <dbReference type="EMBL" id="GLS63804.1"/>
    </source>
</evidence>
<dbReference type="InterPro" id="IPR000801">
    <property type="entry name" value="Esterase-like"/>
</dbReference>
<accession>A0A512JBD1</accession>
<dbReference type="Proteomes" id="UP000321960">
    <property type="component" value="Unassembled WGS sequence"/>
</dbReference>
<feature type="chain" id="PRO_5021778546" evidence="3">
    <location>
        <begin position="30"/>
        <end position="315"/>
    </location>
</feature>
<reference evidence="4 6" key="3">
    <citation type="submission" date="2019-07" db="EMBL/GenBank/DDBJ databases">
        <title>Whole genome shotgun sequence of Methylobacterium oxalidis NBRC 107715.</title>
        <authorList>
            <person name="Hosoyama A."/>
            <person name="Uohara A."/>
            <person name="Ohji S."/>
            <person name="Ichikawa N."/>
        </authorList>
    </citation>
    <scope>NUCLEOTIDE SEQUENCE [LARGE SCALE GENOMIC DNA]</scope>
    <source>
        <strain evidence="4 6">NBRC 107715</strain>
    </source>
</reference>
<dbReference type="Gene3D" id="3.40.50.1820">
    <property type="entry name" value="alpha/beta hydrolase"/>
    <property type="match status" value="1"/>
</dbReference>
<dbReference type="Proteomes" id="UP001156856">
    <property type="component" value="Unassembled WGS sequence"/>
</dbReference>
<evidence type="ECO:0000313" key="6">
    <source>
        <dbReference type="Proteomes" id="UP000321960"/>
    </source>
</evidence>
<evidence type="ECO:0000313" key="7">
    <source>
        <dbReference type="Proteomes" id="UP001156856"/>
    </source>
</evidence>
<keyword evidence="3" id="KW-0732">Signal</keyword>
<dbReference type="InterPro" id="IPR029058">
    <property type="entry name" value="AB_hydrolase_fold"/>
</dbReference>
<dbReference type="EMBL" id="BJZU01000143">
    <property type="protein sequence ID" value="GEP07256.1"/>
    <property type="molecule type" value="Genomic_DNA"/>
</dbReference>
<proteinExistence type="inferred from homology"/>
<dbReference type="EMBL" id="BSPK01000027">
    <property type="protein sequence ID" value="GLS63804.1"/>
    <property type="molecule type" value="Genomic_DNA"/>
</dbReference>
<dbReference type="SUPFAM" id="SSF53474">
    <property type="entry name" value="alpha/beta-Hydrolases"/>
    <property type="match status" value="1"/>
</dbReference>
<reference evidence="5" key="1">
    <citation type="journal article" date="2014" name="Int. J. Syst. Evol. Microbiol.">
        <title>Complete genome of a new Firmicutes species belonging to the dominant human colonic microbiota ('Ruminococcus bicirculans') reveals two chromosomes and a selective capacity to utilize plant glucans.</title>
        <authorList>
            <consortium name="NISC Comparative Sequencing Program"/>
            <person name="Wegmann U."/>
            <person name="Louis P."/>
            <person name="Goesmann A."/>
            <person name="Henrissat B."/>
            <person name="Duncan S.H."/>
            <person name="Flint H.J."/>
        </authorList>
    </citation>
    <scope>NUCLEOTIDE SEQUENCE</scope>
    <source>
        <strain evidence="5">NBRC 107715</strain>
    </source>
</reference>
<comment type="similarity">
    <text evidence="1">Belongs to the esterase D family.</text>
</comment>
<reference evidence="5" key="4">
    <citation type="submission" date="2023-01" db="EMBL/GenBank/DDBJ databases">
        <title>Draft genome sequence of Methylobacterium oxalidis strain NBRC 107715.</title>
        <authorList>
            <person name="Sun Q."/>
            <person name="Mori K."/>
        </authorList>
    </citation>
    <scope>NUCLEOTIDE SEQUENCE</scope>
    <source>
        <strain evidence="5">NBRC 107715</strain>
    </source>
</reference>
<evidence type="ECO:0000256" key="1">
    <source>
        <dbReference type="ARBA" id="ARBA00005622"/>
    </source>
</evidence>
<protein>
    <submittedName>
        <fullName evidence="4">Esterase</fullName>
    </submittedName>
</protein>
<dbReference type="GO" id="GO:0016788">
    <property type="term" value="F:hydrolase activity, acting on ester bonds"/>
    <property type="evidence" value="ECO:0007669"/>
    <property type="project" value="TreeGrafter"/>
</dbReference>
<comment type="caution">
    <text evidence="4">The sequence shown here is derived from an EMBL/GenBank/DDBJ whole genome shotgun (WGS) entry which is preliminary data.</text>
</comment>